<name>A0AAD1SIU4_PELCU</name>
<dbReference type="AlphaFoldDB" id="A0AAD1SIU4"/>
<proteinExistence type="predicted"/>
<gene>
    <name evidence="2" type="ORF">PECUL_23A051002</name>
</gene>
<feature type="region of interest" description="Disordered" evidence="1">
    <location>
        <begin position="68"/>
        <end position="263"/>
    </location>
</feature>
<feature type="compositionally biased region" description="Basic and acidic residues" evidence="1">
    <location>
        <begin position="176"/>
        <end position="185"/>
    </location>
</feature>
<organism evidence="2 3">
    <name type="scientific">Pelobates cultripes</name>
    <name type="common">Western spadefoot toad</name>
    <dbReference type="NCBI Taxonomy" id="61616"/>
    <lineage>
        <taxon>Eukaryota</taxon>
        <taxon>Metazoa</taxon>
        <taxon>Chordata</taxon>
        <taxon>Craniata</taxon>
        <taxon>Vertebrata</taxon>
        <taxon>Euteleostomi</taxon>
        <taxon>Amphibia</taxon>
        <taxon>Batrachia</taxon>
        <taxon>Anura</taxon>
        <taxon>Pelobatoidea</taxon>
        <taxon>Pelobatidae</taxon>
        <taxon>Pelobates</taxon>
    </lineage>
</organism>
<dbReference type="EMBL" id="OW240917">
    <property type="protein sequence ID" value="CAH2302435.1"/>
    <property type="molecule type" value="Genomic_DNA"/>
</dbReference>
<accession>A0AAD1SIU4</accession>
<evidence type="ECO:0000313" key="2">
    <source>
        <dbReference type="EMBL" id="CAH2302435.1"/>
    </source>
</evidence>
<protein>
    <submittedName>
        <fullName evidence="2">Uncharacterized protein</fullName>
    </submittedName>
</protein>
<keyword evidence="3" id="KW-1185">Reference proteome</keyword>
<dbReference type="Proteomes" id="UP001295444">
    <property type="component" value="Chromosome 06"/>
</dbReference>
<reference evidence="2" key="1">
    <citation type="submission" date="2022-03" db="EMBL/GenBank/DDBJ databases">
        <authorList>
            <person name="Alioto T."/>
            <person name="Alioto T."/>
            <person name="Gomez Garrido J."/>
        </authorList>
    </citation>
    <scope>NUCLEOTIDE SEQUENCE</scope>
</reference>
<evidence type="ECO:0000256" key="1">
    <source>
        <dbReference type="SAM" id="MobiDB-lite"/>
    </source>
</evidence>
<feature type="compositionally biased region" description="Basic and acidic residues" evidence="1">
    <location>
        <begin position="80"/>
        <end position="118"/>
    </location>
</feature>
<evidence type="ECO:0000313" key="3">
    <source>
        <dbReference type="Proteomes" id="UP001295444"/>
    </source>
</evidence>
<sequence>MGIVARREESLPKLNEDIIKWKENLIENTSPEIFNNIVKDIRTKVDKIENMVIETKKRKYLRDVNDYKTGNVRKQNKNGKTRERSPHRNRNDRVRRYSGYDKHTPQHKKMGDYRERSLPKYKNTHWEPNTQGQRRNIYREPNTQGLRKYTYNDDKRSYSSVVKNGISRKPTINGEKTTENRRNKDSGTTLTVGKYAQPRPDSTPAEIASSSSSFFRKDPINNRLQWPQKTLPQESPGKRQRIIEEEEEEEELHYREKRNRKRM</sequence>
<feature type="compositionally biased region" description="Polar residues" evidence="1">
    <location>
        <begin position="222"/>
        <end position="233"/>
    </location>
</feature>